<dbReference type="SUPFAM" id="SSF52540">
    <property type="entry name" value="P-loop containing nucleoside triphosphate hydrolases"/>
    <property type="match status" value="1"/>
</dbReference>
<dbReference type="InterPro" id="IPR050921">
    <property type="entry name" value="T4SS_GSP_E_ATPase"/>
</dbReference>
<feature type="region of interest" description="Disordered" evidence="2">
    <location>
        <begin position="18"/>
        <end position="39"/>
    </location>
</feature>
<dbReference type="GO" id="GO:0016887">
    <property type="term" value="F:ATP hydrolysis activity"/>
    <property type="evidence" value="ECO:0007669"/>
    <property type="project" value="InterPro"/>
</dbReference>
<dbReference type="Gene3D" id="3.30.450.380">
    <property type="match status" value="1"/>
</dbReference>
<comment type="caution">
    <text evidence="4">The sequence shown here is derived from an EMBL/GenBank/DDBJ whole genome shotgun (WGS) entry which is preliminary data.</text>
</comment>
<feature type="domain" description="Bacterial type II secretion system protein E" evidence="3">
    <location>
        <begin position="114"/>
        <end position="368"/>
    </location>
</feature>
<feature type="compositionally biased region" description="Basic and acidic residues" evidence="2">
    <location>
        <begin position="18"/>
        <end position="27"/>
    </location>
</feature>
<dbReference type="Pfam" id="PF00437">
    <property type="entry name" value="T2SSE"/>
    <property type="match status" value="1"/>
</dbReference>
<dbReference type="Gene3D" id="3.40.50.300">
    <property type="entry name" value="P-loop containing nucleotide triphosphate hydrolases"/>
    <property type="match status" value="1"/>
</dbReference>
<evidence type="ECO:0000256" key="1">
    <source>
        <dbReference type="ARBA" id="ARBA00006611"/>
    </source>
</evidence>
<dbReference type="EMBL" id="VWOX01000002">
    <property type="protein sequence ID" value="KAA5545881.1"/>
    <property type="molecule type" value="Genomic_DNA"/>
</dbReference>
<dbReference type="CDD" id="cd01130">
    <property type="entry name" value="VirB11-like_ATPase"/>
    <property type="match status" value="1"/>
</dbReference>
<comment type="similarity">
    <text evidence="1">Belongs to the GSP E family.</text>
</comment>
<dbReference type="PANTHER" id="PTHR30486">
    <property type="entry name" value="TWITCHING MOTILITY PROTEIN PILT"/>
    <property type="match status" value="1"/>
</dbReference>
<proteinExistence type="inferred from homology"/>
<accession>A0A5M6DEA4</accession>
<protein>
    <submittedName>
        <fullName evidence="4">CpaF family protein</fullName>
    </submittedName>
</protein>
<evidence type="ECO:0000313" key="5">
    <source>
        <dbReference type="Proteomes" id="UP000324479"/>
    </source>
</evidence>
<dbReference type="AlphaFoldDB" id="A0A5M6DEA4"/>
<dbReference type="InterPro" id="IPR001482">
    <property type="entry name" value="T2SS/T4SS_dom"/>
</dbReference>
<name>A0A5M6DEA4_9BACT</name>
<reference evidence="4 5" key="1">
    <citation type="submission" date="2019-08" db="EMBL/GenBank/DDBJ databases">
        <authorList>
            <person name="Dhanesh K."/>
            <person name="Kumar G."/>
            <person name="Sasikala C."/>
            <person name="Venkata Ramana C."/>
        </authorList>
    </citation>
    <scope>NUCLEOTIDE SEQUENCE [LARGE SCALE GENOMIC DNA]</scope>
    <source>
        <strain evidence="4 5">JC645</strain>
    </source>
</reference>
<dbReference type="Proteomes" id="UP000324479">
    <property type="component" value="Unassembled WGS sequence"/>
</dbReference>
<dbReference type="RefSeq" id="WP_150074719.1">
    <property type="nucleotide sequence ID" value="NZ_VWOX01000002.1"/>
</dbReference>
<dbReference type="InterPro" id="IPR027417">
    <property type="entry name" value="P-loop_NTPase"/>
</dbReference>
<dbReference type="PANTHER" id="PTHR30486:SF15">
    <property type="entry name" value="TYPE II_IV SECRETION SYSTEM ATPASE"/>
    <property type="match status" value="1"/>
</dbReference>
<evidence type="ECO:0000259" key="3">
    <source>
        <dbReference type="Pfam" id="PF00437"/>
    </source>
</evidence>
<gene>
    <name evidence="4" type="ORF">FYK55_02900</name>
</gene>
<evidence type="ECO:0000256" key="2">
    <source>
        <dbReference type="SAM" id="MobiDB-lite"/>
    </source>
</evidence>
<keyword evidence="5" id="KW-1185">Reference proteome</keyword>
<sequence length="466" mass="52373">MSDRQSLRDRLQRKAIEVPRDRLRSRASEPGISNTEQLTTRRANRNIEYHAIKGDLHERLIDELNRQGALARGDSELKPLINEFVADVLETEDWPLNEDERGRLASDLLEETLGTGPLAPLMADPAVTDILVNRYDHVYVERFGILEETDVRFRDDEHLVRIIGRIASRVGRRIDTSSPMVDARLPDGSRVNATLPPVTIDGPTLSIRRFGRRRLTRVDLLRLGMLSDVMDRFLEALIRHRKSIIVTGGTGSGKSTLLGAIAEAIPDRERIITIEDAAELMLSQTHVIRMETRAPNTEGKGAITQRDLVVNALRMRPDRIVMGEVRAGEALDMLQAMNTGHDGSLTTIHANSPRDAFARLETMVMMAGMDLPSQSIREHAVSAVNYLVHVRRYEDGVRRVERIAEVVGIEGKTPQLQDIFTFQPTGRSENRIEGRFQATGVVPRIVDELASRGISEVDRNWFGREA</sequence>
<organism evidence="4 5">
    <name type="scientific">Roseiconus nitratireducens</name>
    <dbReference type="NCBI Taxonomy" id="2605748"/>
    <lineage>
        <taxon>Bacteria</taxon>
        <taxon>Pseudomonadati</taxon>
        <taxon>Planctomycetota</taxon>
        <taxon>Planctomycetia</taxon>
        <taxon>Pirellulales</taxon>
        <taxon>Pirellulaceae</taxon>
        <taxon>Roseiconus</taxon>
    </lineage>
</organism>
<evidence type="ECO:0000313" key="4">
    <source>
        <dbReference type="EMBL" id="KAA5545881.1"/>
    </source>
</evidence>